<accession>A9DS29</accession>
<evidence type="ECO:0000313" key="3">
    <source>
        <dbReference type="Proteomes" id="UP000002945"/>
    </source>
</evidence>
<gene>
    <name evidence="2" type="ORF">KAOT1_16983</name>
</gene>
<keyword evidence="1" id="KW-0812">Transmembrane</keyword>
<feature type="transmembrane region" description="Helical" evidence="1">
    <location>
        <begin position="163"/>
        <end position="185"/>
    </location>
</feature>
<keyword evidence="1" id="KW-0472">Membrane</keyword>
<organism evidence="2 3">
    <name type="scientific">Kordia algicida OT-1</name>
    <dbReference type="NCBI Taxonomy" id="391587"/>
    <lineage>
        <taxon>Bacteria</taxon>
        <taxon>Pseudomonadati</taxon>
        <taxon>Bacteroidota</taxon>
        <taxon>Flavobacteriia</taxon>
        <taxon>Flavobacteriales</taxon>
        <taxon>Flavobacteriaceae</taxon>
        <taxon>Kordia</taxon>
    </lineage>
</organism>
<dbReference type="RefSeq" id="WP_007095932.1">
    <property type="nucleotide sequence ID" value="NZ_CP142125.1"/>
</dbReference>
<evidence type="ECO:0000313" key="2">
    <source>
        <dbReference type="EMBL" id="EDP96878.1"/>
    </source>
</evidence>
<dbReference type="Proteomes" id="UP000002945">
    <property type="component" value="Unassembled WGS sequence"/>
</dbReference>
<comment type="caution">
    <text evidence="2">The sequence shown here is derived from an EMBL/GenBank/DDBJ whole genome shotgun (WGS) entry which is preliminary data.</text>
</comment>
<feature type="transmembrane region" description="Helical" evidence="1">
    <location>
        <begin position="108"/>
        <end position="130"/>
    </location>
</feature>
<dbReference type="EMBL" id="ABIB01000003">
    <property type="protein sequence ID" value="EDP96878.1"/>
    <property type="molecule type" value="Genomic_DNA"/>
</dbReference>
<dbReference type="eggNOG" id="ENOG50330K3">
    <property type="taxonomic scope" value="Bacteria"/>
</dbReference>
<dbReference type="AlphaFoldDB" id="A9DS29"/>
<evidence type="ECO:0000256" key="1">
    <source>
        <dbReference type="SAM" id="Phobius"/>
    </source>
</evidence>
<dbReference type="HOGENOM" id="CLU_1254562_0_0_10"/>
<feature type="transmembrane region" description="Helical" evidence="1">
    <location>
        <begin position="191"/>
        <end position="212"/>
    </location>
</feature>
<reference evidence="2 3" key="1">
    <citation type="journal article" date="2011" name="J. Bacteriol.">
        <title>Genome sequence of the algicidal bacterium Kordia algicida OT-1.</title>
        <authorList>
            <person name="Lee H.S."/>
            <person name="Kang S.G."/>
            <person name="Kwon K.K."/>
            <person name="Lee J.H."/>
            <person name="Kim S.J."/>
        </authorList>
    </citation>
    <scope>NUCLEOTIDE SEQUENCE [LARGE SCALE GENOMIC DNA]</scope>
    <source>
        <strain evidence="2 3">OT-1</strain>
    </source>
</reference>
<feature type="transmembrane region" description="Helical" evidence="1">
    <location>
        <begin position="78"/>
        <end position="96"/>
    </location>
</feature>
<name>A9DS29_9FLAO</name>
<sequence length="220" mass="26165">MEITQKEVNQLIETEKPNTFGAHFRGFFLNKKGVAGTITSQETQMWQPNQWTMILYAVFTFKFDEQQHLISIDTKLNIMGKILFFGIFSVLFFLFIPKDIVAYQDDRFWIYTCIKIIFLVLYLICGKVMYDSEKELQKDAIFHRLDLEIDDENEINEHSLYSYFLRFLTYPLGLATLYTCIFHFFPTHKYLHATFGMVVISAYFITDILLLFKRKKTKNK</sequence>
<keyword evidence="1" id="KW-1133">Transmembrane helix</keyword>
<proteinExistence type="predicted"/>
<keyword evidence="3" id="KW-1185">Reference proteome</keyword>
<protein>
    <submittedName>
        <fullName evidence="2">Uncharacterized protein</fullName>
    </submittedName>
</protein>
<dbReference type="STRING" id="391587.KAOT1_16983"/>
<dbReference type="OrthoDB" id="1442007at2"/>